<reference evidence="6" key="1">
    <citation type="submission" date="2020-05" db="EMBL/GenBank/DDBJ databases">
        <authorList>
            <person name="Chiriac C."/>
            <person name="Salcher M."/>
            <person name="Ghai R."/>
            <person name="Kavagutti S V."/>
        </authorList>
    </citation>
    <scope>NUCLEOTIDE SEQUENCE</scope>
</reference>
<dbReference type="EMBL" id="LR797462">
    <property type="protein sequence ID" value="CAB4218161.1"/>
    <property type="molecule type" value="Genomic_DNA"/>
</dbReference>
<evidence type="ECO:0000313" key="5">
    <source>
        <dbReference type="EMBL" id="CAB4213521.1"/>
    </source>
</evidence>
<dbReference type="EMBL" id="LR796778">
    <property type="protein sequence ID" value="CAB4165180.1"/>
    <property type="molecule type" value="Genomic_DNA"/>
</dbReference>
<protein>
    <submittedName>
        <fullName evidence="6">Uncharacterized protein</fullName>
    </submittedName>
</protein>
<evidence type="ECO:0000313" key="3">
    <source>
        <dbReference type="EMBL" id="CAB4177331.1"/>
    </source>
</evidence>
<dbReference type="EMBL" id="LR797284">
    <property type="protein sequence ID" value="CAB4199530.1"/>
    <property type="molecule type" value="Genomic_DNA"/>
</dbReference>
<accession>A0A6J5SUB3</accession>
<gene>
    <name evidence="3" type="ORF">UFOVP1001_22</name>
    <name evidence="4" type="ORF">UFOVP1338_54</name>
    <name evidence="5" type="ORF">UFOVP1447_49</name>
    <name evidence="6" type="ORF">UFOVP1599_45</name>
    <name evidence="1" type="ORF">UFOVP827_19</name>
    <name evidence="2" type="ORF">UFOVP916_64</name>
</gene>
<dbReference type="EMBL" id="LR796950">
    <property type="protein sequence ID" value="CAB4177331.1"/>
    <property type="molecule type" value="Genomic_DNA"/>
</dbReference>
<organism evidence="6">
    <name type="scientific">uncultured Caudovirales phage</name>
    <dbReference type="NCBI Taxonomy" id="2100421"/>
    <lineage>
        <taxon>Viruses</taxon>
        <taxon>Duplodnaviria</taxon>
        <taxon>Heunggongvirae</taxon>
        <taxon>Uroviricota</taxon>
        <taxon>Caudoviricetes</taxon>
        <taxon>Peduoviridae</taxon>
        <taxon>Maltschvirus</taxon>
        <taxon>Maltschvirus maltsch</taxon>
    </lineage>
</organism>
<proteinExistence type="predicted"/>
<evidence type="ECO:0000313" key="2">
    <source>
        <dbReference type="EMBL" id="CAB4171493.1"/>
    </source>
</evidence>
<evidence type="ECO:0000313" key="6">
    <source>
        <dbReference type="EMBL" id="CAB4218161.1"/>
    </source>
</evidence>
<name>A0A6J5SUB3_9CAUD</name>
<dbReference type="EMBL" id="LR797398">
    <property type="protein sequence ID" value="CAB4213521.1"/>
    <property type="molecule type" value="Genomic_DNA"/>
</dbReference>
<evidence type="ECO:0000313" key="1">
    <source>
        <dbReference type="EMBL" id="CAB4165180.1"/>
    </source>
</evidence>
<sequence>MNFQIRQIYHPYNLWEDYINGMYKFPKQQDEEKYILLAIEMLTNKELFLNTCKEVLINWTISSSVNLTNKQCNRKAWLGQASCNFKYKVPEICTRIAWGKLSIEQQNEANKIAEQVINSFELNYEKQDTELYN</sequence>
<evidence type="ECO:0000313" key="4">
    <source>
        <dbReference type="EMBL" id="CAB4199530.1"/>
    </source>
</evidence>
<dbReference type="EMBL" id="LR796866">
    <property type="protein sequence ID" value="CAB4171493.1"/>
    <property type="molecule type" value="Genomic_DNA"/>
</dbReference>